<evidence type="ECO:0000256" key="3">
    <source>
        <dbReference type="ARBA" id="ARBA00023125"/>
    </source>
</evidence>
<keyword evidence="3" id="KW-0238">DNA-binding</keyword>
<name>A0A840HVB7_9SPHN</name>
<dbReference type="CDD" id="cd00801">
    <property type="entry name" value="INT_P4_C"/>
    <property type="match status" value="1"/>
</dbReference>
<dbReference type="Pfam" id="PF22022">
    <property type="entry name" value="Phage_int_M"/>
    <property type="match status" value="1"/>
</dbReference>
<evidence type="ECO:0000313" key="6">
    <source>
        <dbReference type="EMBL" id="MBB4641468.1"/>
    </source>
</evidence>
<dbReference type="InterPro" id="IPR025166">
    <property type="entry name" value="Integrase_DNA_bind_dom"/>
</dbReference>
<dbReference type="Gene3D" id="1.10.150.130">
    <property type="match status" value="1"/>
</dbReference>
<dbReference type="InterPro" id="IPR013762">
    <property type="entry name" value="Integrase-like_cat_sf"/>
</dbReference>
<dbReference type="Gene3D" id="3.30.160.390">
    <property type="entry name" value="Integrase, DNA-binding domain"/>
    <property type="match status" value="1"/>
</dbReference>
<evidence type="ECO:0000256" key="4">
    <source>
        <dbReference type="ARBA" id="ARBA00023172"/>
    </source>
</evidence>
<dbReference type="InterPro" id="IPR038488">
    <property type="entry name" value="Integrase_DNA-bd_sf"/>
</dbReference>
<dbReference type="Proteomes" id="UP000575068">
    <property type="component" value="Unassembled WGS sequence"/>
</dbReference>
<dbReference type="GO" id="GO:0003677">
    <property type="term" value="F:DNA binding"/>
    <property type="evidence" value="ECO:0007669"/>
    <property type="project" value="UniProtKB-KW"/>
</dbReference>
<dbReference type="Pfam" id="PF00589">
    <property type="entry name" value="Phage_integrase"/>
    <property type="match status" value="1"/>
</dbReference>
<keyword evidence="2" id="KW-0229">DNA integration</keyword>
<accession>A0A840HVB7</accession>
<evidence type="ECO:0000256" key="1">
    <source>
        <dbReference type="ARBA" id="ARBA00008857"/>
    </source>
</evidence>
<dbReference type="GO" id="GO:0006310">
    <property type="term" value="P:DNA recombination"/>
    <property type="evidence" value="ECO:0007669"/>
    <property type="project" value="UniProtKB-KW"/>
</dbReference>
<dbReference type="AlphaFoldDB" id="A0A840HVB7"/>
<dbReference type="InterPro" id="IPR053876">
    <property type="entry name" value="Phage_int_M"/>
</dbReference>
<evidence type="ECO:0000256" key="2">
    <source>
        <dbReference type="ARBA" id="ARBA00022908"/>
    </source>
</evidence>
<reference evidence="6 7" key="1">
    <citation type="submission" date="2020-08" db="EMBL/GenBank/DDBJ databases">
        <title>Genomic Encyclopedia of Type Strains, Phase IV (KMG-IV): sequencing the most valuable type-strain genomes for metagenomic binning, comparative biology and taxonomic classification.</title>
        <authorList>
            <person name="Goeker M."/>
        </authorList>
    </citation>
    <scope>NUCLEOTIDE SEQUENCE [LARGE SCALE GENOMIC DNA]</scope>
    <source>
        <strain evidence="6 7">DSM 7465</strain>
    </source>
</reference>
<comment type="caution">
    <text evidence="6">The sequence shown here is derived from an EMBL/GenBank/DDBJ whole genome shotgun (WGS) entry which is preliminary data.</text>
</comment>
<comment type="similarity">
    <text evidence="1">Belongs to the 'phage' integrase family.</text>
</comment>
<protein>
    <submittedName>
        <fullName evidence="6">Integrase</fullName>
    </submittedName>
</protein>
<dbReference type="PANTHER" id="PTHR30629:SF2">
    <property type="entry name" value="PROPHAGE INTEGRASE INTS-RELATED"/>
    <property type="match status" value="1"/>
</dbReference>
<keyword evidence="7" id="KW-1185">Reference proteome</keyword>
<dbReference type="Gene3D" id="1.10.443.10">
    <property type="entry name" value="Intergrase catalytic core"/>
    <property type="match status" value="1"/>
</dbReference>
<dbReference type="InterPro" id="IPR010998">
    <property type="entry name" value="Integrase_recombinase_N"/>
</dbReference>
<gene>
    <name evidence="6" type="ORF">HNQ99_001777</name>
</gene>
<dbReference type="Pfam" id="PF13356">
    <property type="entry name" value="Arm-DNA-bind_3"/>
    <property type="match status" value="1"/>
</dbReference>
<dbReference type="GO" id="GO:0015074">
    <property type="term" value="P:DNA integration"/>
    <property type="evidence" value="ECO:0007669"/>
    <property type="project" value="UniProtKB-KW"/>
</dbReference>
<keyword evidence="4" id="KW-0233">DNA recombination</keyword>
<dbReference type="InterPro" id="IPR011010">
    <property type="entry name" value="DNA_brk_join_enz"/>
</dbReference>
<dbReference type="PROSITE" id="PS51898">
    <property type="entry name" value="TYR_RECOMBINASE"/>
    <property type="match status" value="1"/>
</dbReference>
<dbReference type="SUPFAM" id="SSF56349">
    <property type="entry name" value="DNA breaking-rejoining enzymes"/>
    <property type="match status" value="1"/>
</dbReference>
<dbReference type="InterPro" id="IPR050808">
    <property type="entry name" value="Phage_Integrase"/>
</dbReference>
<dbReference type="EMBL" id="JACHOV010000006">
    <property type="protein sequence ID" value="MBB4641468.1"/>
    <property type="molecule type" value="Genomic_DNA"/>
</dbReference>
<organism evidence="6 7">
    <name type="scientific">Rhizorhapis suberifaciens</name>
    <name type="common">corky root of lettuce</name>
    <dbReference type="NCBI Taxonomy" id="13656"/>
    <lineage>
        <taxon>Bacteria</taxon>
        <taxon>Pseudomonadati</taxon>
        <taxon>Pseudomonadota</taxon>
        <taxon>Alphaproteobacteria</taxon>
        <taxon>Sphingomonadales</taxon>
        <taxon>Sphingomonadaceae</taxon>
        <taxon>Rhizorhapis</taxon>
    </lineage>
</organism>
<evidence type="ECO:0000259" key="5">
    <source>
        <dbReference type="PROSITE" id="PS51898"/>
    </source>
</evidence>
<evidence type="ECO:0000313" key="7">
    <source>
        <dbReference type="Proteomes" id="UP000575068"/>
    </source>
</evidence>
<sequence>MRRVLSNRFLETAKAGVKRVDIRDASFPGFGVRITTRGRKTFVYNYRWGLEQRREVLGTFPATPLAKAREKAMDILRLIEEGVDPTQQRRRPITSVDEAVADFIRSYAKPRNKSWREAERILNRELVTVLGQRDIRSITKTDILGIVDAASERGALYQANRILAHTRKFLNWSAQRNMIDANPILGISAPSRERARDRVLSDDEIARIVKASKAEPFPFGPFVLLLLATAQRRGELAEMRWSHIDRETAIWEMPAEYSKNGKANTVPLTPFAMRGLEAVPMFDGCDLVFSTNRRTPVSGFSKMLRRISEASGTSDWRLHDLRRTAASGMARAGVAPHIVEKVLNHISGEISGVAAVYNRYGYTDEKRAALEKWGSFLDGLD</sequence>
<proteinExistence type="inferred from homology"/>
<dbReference type="PANTHER" id="PTHR30629">
    <property type="entry name" value="PROPHAGE INTEGRASE"/>
    <property type="match status" value="1"/>
</dbReference>
<dbReference type="InterPro" id="IPR002104">
    <property type="entry name" value="Integrase_catalytic"/>
</dbReference>
<feature type="domain" description="Tyr recombinase" evidence="5">
    <location>
        <begin position="195"/>
        <end position="371"/>
    </location>
</feature>